<protein>
    <submittedName>
        <fullName evidence="3">Uncharacterized protein</fullName>
    </submittedName>
</protein>
<dbReference type="EMBL" id="CAJNOH010000503">
    <property type="protein sequence ID" value="CAF1060559.1"/>
    <property type="molecule type" value="Genomic_DNA"/>
</dbReference>
<feature type="transmembrane region" description="Helical" evidence="2">
    <location>
        <begin position="565"/>
        <end position="587"/>
    </location>
</feature>
<evidence type="ECO:0000256" key="2">
    <source>
        <dbReference type="SAM" id="Phobius"/>
    </source>
</evidence>
<dbReference type="Gene3D" id="2.130.10.130">
    <property type="entry name" value="Integrin alpha, N-terminal"/>
    <property type="match status" value="1"/>
</dbReference>
<feature type="transmembrane region" description="Helical" evidence="2">
    <location>
        <begin position="904"/>
        <end position="925"/>
    </location>
</feature>
<gene>
    <name evidence="4" type="ORF">JXQ802_LOCUS25979</name>
    <name evidence="3" type="ORF">PYM288_LOCUS17627</name>
</gene>
<dbReference type="PANTHER" id="PTHR46580">
    <property type="entry name" value="SENSOR KINASE-RELATED"/>
    <property type="match status" value="1"/>
</dbReference>
<keyword evidence="2" id="KW-1133">Transmembrane helix</keyword>
<keyword evidence="6" id="KW-1185">Reference proteome</keyword>
<sequence length="1387" mass="157344">MLSTNNEGSYYSINQLQTQYYVDNNLGSANVESMMCDIQNPISPAGFLPTPSTTGVYSHAMWYIATPNSSLVKGFFGGCTPLEALLASTFDCLYDLECIQLLISYFPALNQLDFNLTNSVLSSKQANITLYDKFLNLFIEEWLTEVNYSNYFNECAPLSCSYTTTEVTDLSYAITVFISLYGGLICILRIETVTTRVSSPSLITYNTLQVLYSNTLRCPCSTTIIPYETFISLSPILHQVCSSDFVTDRWLSIVKNVADWTSEDWRNRAYSQFSSLSNLCQLANNTVNDAVHRFLLRSLIVSSVLPENEFDKQINEELDHFFKSTINAFGSLIDIGHLITQVDQPYMGSRTNSWNALPNLNLVGNIRTNNITNERSLQSPVAIYQMDHVWDSLIHAYIDYIVPGSIADADCFPILMNYIKESFFQNIEYPSWFDVHPLVYDPTLSRYPPNTSISMIIEEMMIEKWNPSYSYNQFYKLCAPTYCTYSQRIRANTIIEVIIILVSMIRGLTISLRLITPWFIKFMYYLFLRNLVLRFYTDAVNLNIFPSRCFGSNVDRRIAKYLGKLTTRLYIILFIIGLAILTLYTIVRPQIITKTFDKPSFYLYNKLKKEYQDKLKCSCSVIASKYKQFVQIEAIFHQICTSSFTSDQWRINITTGLVPNLTVYEKRDYRRFLSAHLQYLQGLCLFSIQSVNNSIEQFLTSLFITSELLSEKDFHARFHLLIEQSKSSAPKTSAHLFFLIRSINHGNAIVSTYETNFEYISTWFWNNDYYPYISNQAIIYDNNCSCGLYPNCTTQANFIERNSSRISIKGLKMGCTPSESLRFSTLECFYDQSCINQIQRYTNSTNKIIPLEINMSRFSINTTVAELINDLFVEQWATAINYSSYYKQCLPLLCSYTYIQKFNILYIITILLGLQGGLTIVLQWISPKLVRIIAKLHKNRKKQLNIIEPSRSFNMITIEINNINVNNSLSNDETLLTTLSTTMTVNIIKNITIPSTTTTTTTTTIITRHLPNCQLQFQATTRYRSGSTAGLKSPVAGDFNGDSLLDVAFFNYYTNSMHVLIGDGKGNYTAEMKTLVGSFNSWFFVITAADFNKDNKLDFAFTSENKAYVYLLFEHGNGTFRPVVSIFLGNKTNVREIVVFDFNGDNHLDIAVVHPSNSIIIVLLGNNNGSFSTRTTYYTGRNGNPSSVAITDFNGDGYQDIVYNNIMSRNIGILFGRSNGTFEQQKTSFTDGFYYSSFIAIGNFNSDNRSDVVVSYNSGNSLGVLLGYGNGTMGPVAKFPVGNRTNYPRIAVGDFNNDGHSDIVVNPILRSVIYILVGYGDGNFEVQMIFSTGFVGTYTWVDVADFNNDGCQDILASDDTRGAVFILLNTCQCQSNQTVETSTSIHP</sequence>
<dbReference type="Gene3D" id="2.30.30.100">
    <property type="match status" value="1"/>
</dbReference>
<dbReference type="Gene3D" id="2.40.128.340">
    <property type="match status" value="1"/>
</dbReference>
<evidence type="ECO:0000313" key="5">
    <source>
        <dbReference type="Proteomes" id="UP000663854"/>
    </source>
</evidence>
<dbReference type="PANTHER" id="PTHR46580:SF4">
    <property type="entry name" value="ATP_GTP-BINDING PROTEIN"/>
    <property type="match status" value="1"/>
</dbReference>
<dbReference type="InterPro" id="IPR013517">
    <property type="entry name" value="FG-GAP"/>
</dbReference>
<name>A0A814L3N3_9BILA</name>
<evidence type="ECO:0000256" key="1">
    <source>
        <dbReference type="ARBA" id="ARBA00022729"/>
    </source>
</evidence>
<dbReference type="Pfam" id="PF13517">
    <property type="entry name" value="FG-GAP_3"/>
    <property type="match status" value="3"/>
</dbReference>
<dbReference type="InterPro" id="IPR028994">
    <property type="entry name" value="Integrin_alpha_N"/>
</dbReference>
<dbReference type="SUPFAM" id="SSF69318">
    <property type="entry name" value="Integrin alpha N-terminal domain"/>
    <property type="match status" value="1"/>
</dbReference>
<organism evidence="3 5">
    <name type="scientific">Rotaria sordida</name>
    <dbReference type="NCBI Taxonomy" id="392033"/>
    <lineage>
        <taxon>Eukaryota</taxon>
        <taxon>Metazoa</taxon>
        <taxon>Spiralia</taxon>
        <taxon>Gnathifera</taxon>
        <taxon>Rotifera</taxon>
        <taxon>Eurotatoria</taxon>
        <taxon>Bdelloidea</taxon>
        <taxon>Philodinida</taxon>
        <taxon>Philodinidae</taxon>
        <taxon>Rotaria</taxon>
    </lineage>
</organism>
<keyword evidence="1" id="KW-0732">Signal</keyword>
<evidence type="ECO:0000313" key="6">
    <source>
        <dbReference type="Proteomes" id="UP000663870"/>
    </source>
</evidence>
<reference evidence="3" key="1">
    <citation type="submission" date="2021-02" db="EMBL/GenBank/DDBJ databases">
        <authorList>
            <person name="Nowell W R."/>
        </authorList>
    </citation>
    <scope>NUCLEOTIDE SEQUENCE</scope>
</reference>
<accession>A0A814L3N3</accession>
<keyword evidence="2" id="KW-0472">Membrane</keyword>
<dbReference type="EMBL" id="CAJNOL010000894">
    <property type="protein sequence ID" value="CAF1231645.1"/>
    <property type="molecule type" value="Genomic_DNA"/>
</dbReference>
<dbReference type="Proteomes" id="UP000663870">
    <property type="component" value="Unassembled WGS sequence"/>
</dbReference>
<dbReference type="Proteomes" id="UP000663854">
    <property type="component" value="Unassembled WGS sequence"/>
</dbReference>
<evidence type="ECO:0000313" key="3">
    <source>
        <dbReference type="EMBL" id="CAF1060559.1"/>
    </source>
</evidence>
<comment type="caution">
    <text evidence="3">The sequence shown here is derived from an EMBL/GenBank/DDBJ whole genome shotgun (WGS) entry which is preliminary data.</text>
</comment>
<proteinExistence type="predicted"/>
<evidence type="ECO:0000313" key="4">
    <source>
        <dbReference type="EMBL" id="CAF1231645.1"/>
    </source>
</evidence>
<keyword evidence="2" id="KW-0812">Transmembrane</keyword>